<evidence type="ECO:0000256" key="1">
    <source>
        <dbReference type="ARBA" id="ARBA00001946"/>
    </source>
</evidence>
<keyword evidence="11" id="KW-0999">Mitochondrion inner membrane</keyword>
<dbReference type="GO" id="GO:0005743">
    <property type="term" value="C:mitochondrial inner membrane"/>
    <property type="evidence" value="ECO:0007669"/>
    <property type="project" value="UniProtKB-SubCell"/>
</dbReference>
<comment type="caution">
    <text evidence="19">The sequence shown here is derived from an EMBL/GenBank/DDBJ whole genome shotgun (WGS) entry which is preliminary data.</text>
</comment>
<keyword evidence="20" id="KW-1185">Reference proteome</keyword>
<dbReference type="UniPathway" id="UPA00557">
    <property type="reaction ID" value="UER00614"/>
</dbReference>
<evidence type="ECO:0000256" key="8">
    <source>
        <dbReference type="ARBA" id="ARBA00022516"/>
    </source>
</evidence>
<dbReference type="Pfam" id="PF09139">
    <property type="entry name" value="Tam41_Mmp37"/>
    <property type="match status" value="2"/>
</dbReference>
<comment type="pathway">
    <text evidence="3">Phospholipid metabolism; CDP-diacylglycerol biosynthesis; CDP-diacylglycerol from sn-glycerol 3-phosphate: step 3/3.</text>
</comment>
<name>A0A8J5GPT7_ZINOF</name>
<protein>
    <recommendedName>
        <fullName evidence="7">Phosphatidate cytidylyltransferase, mitochondrial</fullName>
        <ecNumber evidence="6">2.7.7.41</ecNumber>
    </recommendedName>
    <alternativeName>
        <fullName evidence="18">CDP-diacylglycerol synthase</fullName>
    </alternativeName>
</protein>
<gene>
    <name evidence="19" type="ORF">ZIOFF_029616</name>
</gene>
<evidence type="ECO:0000256" key="15">
    <source>
        <dbReference type="ARBA" id="ARBA00023136"/>
    </source>
</evidence>
<dbReference type="GO" id="GO:0016024">
    <property type="term" value="P:CDP-diacylglycerol biosynthetic process"/>
    <property type="evidence" value="ECO:0007669"/>
    <property type="project" value="UniProtKB-UniPathway"/>
</dbReference>
<evidence type="ECO:0000256" key="14">
    <source>
        <dbReference type="ARBA" id="ARBA00023128"/>
    </source>
</evidence>
<dbReference type="EMBL" id="JACMSC010000008">
    <property type="protein sequence ID" value="KAG6511548.1"/>
    <property type="molecule type" value="Genomic_DNA"/>
</dbReference>
<evidence type="ECO:0000256" key="3">
    <source>
        <dbReference type="ARBA" id="ARBA00005119"/>
    </source>
</evidence>
<evidence type="ECO:0000313" key="20">
    <source>
        <dbReference type="Proteomes" id="UP000734854"/>
    </source>
</evidence>
<dbReference type="PIRSF" id="PIRSF028840">
    <property type="entry name" value="Mmp37"/>
    <property type="match status" value="1"/>
</dbReference>
<keyword evidence="8" id="KW-0444">Lipid biosynthesis</keyword>
<accession>A0A8J5GPT7</accession>
<evidence type="ECO:0000256" key="13">
    <source>
        <dbReference type="ARBA" id="ARBA00023098"/>
    </source>
</evidence>
<keyword evidence="16" id="KW-0594">Phospholipid biosynthesis</keyword>
<evidence type="ECO:0000256" key="12">
    <source>
        <dbReference type="ARBA" id="ARBA00022842"/>
    </source>
</evidence>
<evidence type="ECO:0000256" key="2">
    <source>
        <dbReference type="ARBA" id="ARBA00004443"/>
    </source>
</evidence>
<reference evidence="19 20" key="1">
    <citation type="submission" date="2020-08" db="EMBL/GenBank/DDBJ databases">
        <title>Plant Genome Project.</title>
        <authorList>
            <person name="Zhang R.-G."/>
        </authorList>
    </citation>
    <scope>NUCLEOTIDE SEQUENCE [LARGE SCALE GENOMIC DNA]</scope>
    <source>
        <tissue evidence="19">Rhizome</tissue>
    </source>
</reference>
<comment type="similarity">
    <text evidence="5">Belongs to the TAM41 family.</text>
</comment>
<evidence type="ECO:0000256" key="5">
    <source>
        <dbReference type="ARBA" id="ARBA00005458"/>
    </source>
</evidence>
<evidence type="ECO:0000256" key="6">
    <source>
        <dbReference type="ARBA" id="ARBA00012487"/>
    </source>
</evidence>
<keyword evidence="15" id="KW-0472">Membrane</keyword>
<keyword evidence="17" id="KW-1208">Phospholipid metabolism</keyword>
<proteinExistence type="inferred from homology"/>
<comment type="subcellular location">
    <subcellularLocation>
        <location evidence="2">Mitochondrion inner membrane</location>
        <topology evidence="2">Peripheral membrane protein</topology>
        <orientation evidence="2">Matrix side</orientation>
    </subcellularLocation>
</comment>
<keyword evidence="9" id="KW-0808">Transferase</keyword>
<dbReference type="AlphaFoldDB" id="A0A8J5GPT7"/>
<comment type="pathway">
    <text evidence="4">Lipid metabolism.</text>
</comment>
<dbReference type="PANTHER" id="PTHR13619">
    <property type="entry name" value="PHOSPHATIDATE CYTIDYLYLTRANSFERASE, MITOCHONDRIAL"/>
    <property type="match status" value="1"/>
</dbReference>
<evidence type="ECO:0000256" key="4">
    <source>
        <dbReference type="ARBA" id="ARBA00005189"/>
    </source>
</evidence>
<dbReference type="InterPro" id="IPR015222">
    <property type="entry name" value="Tam41"/>
</dbReference>
<dbReference type="Proteomes" id="UP000734854">
    <property type="component" value="Unassembled WGS sequence"/>
</dbReference>
<keyword evidence="13" id="KW-0443">Lipid metabolism</keyword>
<sequence>MEAGQRAAELAGPLELLPPVDFCCAYGSSLLPNNTDKTSMVDYILGVADPVQWHAENLERNGHHYSKWMARLGPTAVNWVADRIGVGVHFNPFVVWRDKNIKYGVVRMHDLAMDVLTWNRFYLSGRLQKPVHFIVDNWDIRKVNLLNLKAATSASLLLLPAKFSEEDLYATICGLSYKGDLRMLFAEDKNKLSSTVDAILSGIGNSIDSCLNPITNASVKNIIRGSFTLFQSMYKPILEEYASEGLLKITLESHHDKFEQVSSLTLYNFTIPTPVDATAARGGQGDRISSGYGEMQIVDYSRKKALSNVQPEWVRFVWVVSNLFKDCGSSATNNHLCSLPWAIQSQLSLKHKMNAEGIVKPCNIVASRELAASLVTNTSRRIVMMSSGRQAISGLIATGGVNAARYFSRKLSKAWKSRTA</sequence>
<evidence type="ECO:0000256" key="11">
    <source>
        <dbReference type="ARBA" id="ARBA00022792"/>
    </source>
</evidence>
<evidence type="ECO:0000313" key="19">
    <source>
        <dbReference type="EMBL" id="KAG6511548.1"/>
    </source>
</evidence>
<evidence type="ECO:0000256" key="18">
    <source>
        <dbReference type="ARBA" id="ARBA00029893"/>
    </source>
</evidence>
<keyword evidence="10" id="KW-0548">Nucleotidyltransferase</keyword>
<dbReference type="PANTHER" id="PTHR13619:SF0">
    <property type="entry name" value="PHOSPHATIDATE CYTIDYLYLTRANSFERASE, MITOCHONDRIAL"/>
    <property type="match status" value="1"/>
</dbReference>
<evidence type="ECO:0000256" key="10">
    <source>
        <dbReference type="ARBA" id="ARBA00022695"/>
    </source>
</evidence>
<evidence type="ECO:0000256" key="7">
    <source>
        <dbReference type="ARBA" id="ARBA00018337"/>
    </source>
</evidence>
<organism evidence="19 20">
    <name type="scientific">Zingiber officinale</name>
    <name type="common">Ginger</name>
    <name type="synonym">Amomum zingiber</name>
    <dbReference type="NCBI Taxonomy" id="94328"/>
    <lineage>
        <taxon>Eukaryota</taxon>
        <taxon>Viridiplantae</taxon>
        <taxon>Streptophyta</taxon>
        <taxon>Embryophyta</taxon>
        <taxon>Tracheophyta</taxon>
        <taxon>Spermatophyta</taxon>
        <taxon>Magnoliopsida</taxon>
        <taxon>Liliopsida</taxon>
        <taxon>Zingiberales</taxon>
        <taxon>Zingiberaceae</taxon>
        <taxon>Zingiber</taxon>
    </lineage>
</organism>
<keyword evidence="12" id="KW-0460">Magnesium</keyword>
<dbReference type="GO" id="GO:0004605">
    <property type="term" value="F:phosphatidate cytidylyltransferase activity"/>
    <property type="evidence" value="ECO:0007669"/>
    <property type="project" value="UniProtKB-EC"/>
</dbReference>
<keyword evidence="14" id="KW-0496">Mitochondrion</keyword>
<dbReference type="GO" id="GO:0032049">
    <property type="term" value="P:cardiolipin biosynthetic process"/>
    <property type="evidence" value="ECO:0007669"/>
    <property type="project" value="InterPro"/>
</dbReference>
<comment type="cofactor">
    <cofactor evidence="1">
        <name>Mg(2+)</name>
        <dbReference type="ChEBI" id="CHEBI:18420"/>
    </cofactor>
</comment>
<evidence type="ECO:0000256" key="17">
    <source>
        <dbReference type="ARBA" id="ARBA00023264"/>
    </source>
</evidence>
<evidence type="ECO:0000256" key="9">
    <source>
        <dbReference type="ARBA" id="ARBA00022679"/>
    </source>
</evidence>
<evidence type="ECO:0000256" key="16">
    <source>
        <dbReference type="ARBA" id="ARBA00023209"/>
    </source>
</evidence>
<dbReference type="EC" id="2.7.7.41" evidence="6"/>